<reference evidence="13 14" key="1">
    <citation type="journal article" date="2012" name="J. Bacteriol.">
        <title>Genome Sequence of the Filamentous Bacterium Fibrisoma limi BUZ 3T.</title>
        <authorList>
            <person name="Filippini M."/>
            <person name="Qi W."/>
            <person name="Jaenicke S."/>
            <person name="Goesmann A."/>
            <person name="Smits T.H."/>
            <person name="Bagheri H.C."/>
        </authorList>
    </citation>
    <scope>NUCLEOTIDE SEQUENCE [LARGE SCALE GENOMIC DNA]</scope>
    <source>
        <strain evidence="14">BUZ 3T</strain>
    </source>
</reference>
<gene>
    <name evidence="13" type="ORF">BN8_01082</name>
</gene>
<organism evidence="13 14">
    <name type="scientific">Fibrisoma limi BUZ 3</name>
    <dbReference type="NCBI Taxonomy" id="1185876"/>
    <lineage>
        <taxon>Bacteria</taxon>
        <taxon>Pseudomonadati</taxon>
        <taxon>Bacteroidota</taxon>
        <taxon>Cytophagia</taxon>
        <taxon>Cytophagales</taxon>
        <taxon>Spirosomataceae</taxon>
        <taxon>Fibrisoma</taxon>
    </lineage>
</organism>
<evidence type="ECO:0000256" key="1">
    <source>
        <dbReference type="ARBA" id="ARBA00004496"/>
    </source>
</evidence>
<dbReference type="NCBIfam" id="NF008702">
    <property type="entry name" value="PRK11713.6-1"/>
    <property type="match status" value="1"/>
</dbReference>
<evidence type="ECO:0000256" key="4">
    <source>
        <dbReference type="ARBA" id="ARBA00022552"/>
    </source>
</evidence>
<feature type="domain" description="Ribosomal RNA small subunit methyltransferase E PUA-like" evidence="12">
    <location>
        <begin position="15"/>
        <end position="61"/>
    </location>
</feature>
<dbReference type="RefSeq" id="WP_009280692.1">
    <property type="nucleotide sequence ID" value="NZ_CAIT01000005.1"/>
</dbReference>
<dbReference type="InterPro" id="IPR046886">
    <property type="entry name" value="RsmE_MTase_dom"/>
</dbReference>
<dbReference type="InterPro" id="IPR015947">
    <property type="entry name" value="PUA-like_sf"/>
</dbReference>
<dbReference type="Gene3D" id="2.40.240.20">
    <property type="entry name" value="Hypothetical PUA domain-like, domain 1"/>
    <property type="match status" value="1"/>
</dbReference>
<evidence type="ECO:0000256" key="9">
    <source>
        <dbReference type="ARBA" id="ARBA00047944"/>
    </source>
</evidence>
<evidence type="ECO:0000313" key="13">
    <source>
        <dbReference type="EMBL" id="CCH52108.1"/>
    </source>
</evidence>
<evidence type="ECO:0000256" key="5">
    <source>
        <dbReference type="ARBA" id="ARBA00022603"/>
    </source>
</evidence>
<comment type="catalytic activity">
    <reaction evidence="9 10">
        <text>uridine(1498) in 16S rRNA + S-adenosyl-L-methionine = N(3)-methyluridine(1498) in 16S rRNA + S-adenosyl-L-homocysteine + H(+)</text>
        <dbReference type="Rhea" id="RHEA:42920"/>
        <dbReference type="Rhea" id="RHEA-COMP:10283"/>
        <dbReference type="Rhea" id="RHEA-COMP:10284"/>
        <dbReference type="ChEBI" id="CHEBI:15378"/>
        <dbReference type="ChEBI" id="CHEBI:57856"/>
        <dbReference type="ChEBI" id="CHEBI:59789"/>
        <dbReference type="ChEBI" id="CHEBI:65315"/>
        <dbReference type="ChEBI" id="CHEBI:74502"/>
        <dbReference type="EC" id="2.1.1.193"/>
    </reaction>
</comment>
<evidence type="ECO:0000256" key="8">
    <source>
        <dbReference type="ARBA" id="ARBA00025699"/>
    </source>
</evidence>
<evidence type="ECO:0000256" key="7">
    <source>
        <dbReference type="ARBA" id="ARBA00022691"/>
    </source>
</evidence>
<dbReference type="PANTHER" id="PTHR30027:SF3">
    <property type="entry name" value="16S RRNA (URACIL(1498)-N(3))-METHYLTRANSFERASE"/>
    <property type="match status" value="1"/>
</dbReference>
<dbReference type="CDD" id="cd18084">
    <property type="entry name" value="RsmE-like"/>
    <property type="match status" value="1"/>
</dbReference>
<name>I2GDY3_9BACT</name>
<keyword evidence="4 10" id="KW-0698">rRNA processing</keyword>
<dbReference type="Proteomes" id="UP000009309">
    <property type="component" value="Unassembled WGS sequence"/>
</dbReference>
<dbReference type="eggNOG" id="COG1385">
    <property type="taxonomic scope" value="Bacteria"/>
</dbReference>
<dbReference type="AlphaFoldDB" id="I2GDY3"/>
<accession>I2GDY3</accession>
<dbReference type="PIRSF" id="PIRSF015601">
    <property type="entry name" value="MTase_slr0722"/>
    <property type="match status" value="1"/>
</dbReference>
<sequence>MHLFYQPDVQTVPYLTDDESRHAVKTLRLGVGDTIAVTDGHGNRFSAVITKADARQCAFRITGQQSTPPRPFSIRLCVAPTKNLDRIEWFVEKAVEVGIERISFFFGQHSERRVLKLERLEKIAVAAMKQSLQSWLPQIDEAVSFDNLLKTIGEGERFIAHLPERSADTDEPPAHLLRAATSGGEYAVLIGPEGDFSERELQAATTAGFRMVTLGANRLRTETAALVACQILTILNT</sequence>
<dbReference type="Gene3D" id="3.40.1280.10">
    <property type="match status" value="1"/>
</dbReference>
<dbReference type="InterPro" id="IPR046887">
    <property type="entry name" value="RsmE_PUA-like"/>
</dbReference>
<dbReference type="STRING" id="1185876.BN8_01082"/>
<dbReference type="GO" id="GO:0005737">
    <property type="term" value="C:cytoplasm"/>
    <property type="evidence" value="ECO:0007669"/>
    <property type="project" value="UniProtKB-SubCell"/>
</dbReference>
<dbReference type="GO" id="GO:0070475">
    <property type="term" value="P:rRNA base methylation"/>
    <property type="evidence" value="ECO:0007669"/>
    <property type="project" value="TreeGrafter"/>
</dbReference>
<evidence type="ECO:0000256" key="6">
    <source>
        <dbReference type="ARBA" id="ARBA00022679"/>
    </source>
</evidence>
<dbReference type="Pfam" id="PF04452">
    <property type="entry name" value="Methyltrans_RNA"/>
    <property type="match status" value="1"/>
</dbReference>
<comment type="function">
    <text evidence="8 10">Specifically methylates the N3 position of the uracil ring of uridine 1498 (m3U1498) in 16S rRNA. Acts on the fully assembled 30S ribosomal subunit.</text>
</comment>
<proteinExistence type="inferred from homology"/>
<keyword evidence="5 10" id="KW-0489">Methyltransferase</keyword>
<keyword evidence="6 10" id="KW-0808">Transferase</keyword>
<dbReference type="NCBIfam" id="TIGR00046">
    <property type="entry name" value="RsmE family RNA methyltransferase"/>
    <property type="match status" value="1"/>
</dbReference>
<dbReference type="SUPFAM" id="SSF75217">
    <property type="entry name" value="alpha/beta knot"/>
    <property type="match status" value="1"/>
</dbReference>
<evidence type="ECO:0000256" key="2">
    <source>
        <dbReference type="ARBA" id="ARBA00005528"/>
    </source>
</evidence>
<dbReference type="PANTHER" id="PTHR30027">
    <property type="entry name" value="RIBOSOMAL RNA SMALL SUBUNIT METHYLTRANSFERASE E"/>
    <property type="match status" value="1"/>
</dbReference>
<keyword evidence="3 10" id="KW-0963">Cytoplasm</keyword>
<dbReference type="SUPFAM" id="SSF88697">
    <property type="entry name" value="PUA domain-like"/>
    <property type="match status" value="1"/>
</dbReference>
<evidence type="ECO:0000256" key="3">
    <source>
        <dbReference type="ARBA" id="ARBA00022490"/>
    </source>
</evidence>
<evidence type="ECO:0000313" key="14">
    <source>
        <dbReference type="Proteomes" id="UP000009309"/>
    </source>
</evidence>
<dbReference type="InterPro" id="IPR029026">
    <property type="entry name" value="tRNA_m1G_MTases_N"/>
</dbReference>
<comment type="subcellular location">
    <subcellularLocation>
        <location evidence="1 10">Cytoplasm</location>
    </subcellularLocation>
</comment>
<feature type="domain" description="Ribosomal RNA small subunit methyltransferase E methyltransferase" evidence="11">
    <location>
        <begin position="69"/>
        <end position="232"/>
    </location>
</feature>
<keyword evidence="14" id="KW-1185">Reference proteome</keyword>
<dbReference type="EC" id="2.1.1.193" evidence="10"/>
<comment type="similarity">
    <text evidence="2 10">Belongs to the RNA methyltransferase RsmE family.</text>
</comment>
<comment type="caution">
    <text evidence="13">The sequence shown here is derived from an EMBL/GenBank/DDBJ whole genome shotgun (WGS) entry which is preliminary data.</text>
</comment>
<protein>
    <recommendedName>
        <fullName evidence="10">Ribosomal RNA small subunit methyltransferase E</fullName>
        <ecNumber evidence="10">2.1.1.193</ecNumber>
    </recommendedName>
</protein>
<evidence type="ECO:0000259" key="11">
    <source>
        <dbReference type="Pfam" id="PF04452"/>
    </source>
</evidence>
<dbReference type="GO" id="GO:0070042">
    <property type="term" value="F:rRNA (uridine-N3-)-methyltransferase activity"/>
    <property type="evidence" value="ECO:0007669"/>
    <property type="project" value="TreeGrafter"/>
</dbReference>
<dbReference type="EMBL" id="CAIT01000005">
    <property type="protein sequence ID" value="CCH52108.1"/>
    <property type="molecule type" value="Genomic_DNA"/>
</dbReference>
<keyword evidence="7 10" id="KW-0949">S-adenosyl-L-methionine</keyword>
<evidence type="ECO:0000259" key="12">
    <source>
        <dbReference type="Pfam" id="PF20260"/>
    </source>
</evidence>
<dbReference type="Pfam" id="PF20260">
    <property type="entry name" value="PUA_4"/>
    <property type="match status" value="1"/>
</dbReference>
<dbReference type="InterPro" id="IPR029028">
    <property type="entry name" value="Alpha/beta_knot_MTases"/>
</dbReference>
<dbReference type="InterPro" id="IPR006700">
    <property type="entry name" value="RsmE"/>
</dbReference>
<evidence type="ECO:0000256" key="10">
    <source>
        <dbReference type="PIRNR" id="PIRNR015601"/>
    </source>
</evidence>
<dbReference type="OrthoDB" id="9815641at2"/>